<dbReference type="EMBL" id="JPGN01000151">
    <property type="protein sequence ID" value="KFI17993.1"/>
    <property type="molecule type" value="Genomic_DNA"/>
</dbReference>
<name>A0A0E2YX22_9GAMM</name>
<proteinExistence type="predicted"/>
<gene>
    <name evidence="1" type="ORF">IB75_16750</name>
</gene>
<accession>A0A0E2YX22</accession>
<sequence>ELMLSPVLMELEEAKRHQGEILRQCAALFDENRLTVKIARTFALADAAAAQQFLEQSHPAGKIVLAL</sequence>
<dbReference type="HOGENOM" id="CLU_2818590_0_0_6"/>
<evidence type="ECO:0000313" key="2">
    <source>
        <dbReference type="Proteomes" id="UP000028839"/>
    </source>
</evidence>
<reference evidence="1 2" key="1">
    <citation type="submission" date="2014-07" db="EMBL/GenBank/DDBJ databases">
        <title>Comparative analysis of Nitrosococcus oceani genome inventories of strains from Pacific and Atlantic gyres.</title>
        <authorList>
            <person name="Lim C.K."/>
            <person name="Wang L."/>
            <person name="Sayavedra-Soto L.A."/>
            <person name="Klotz M.G."/>
        </authorList>
    </citation>
    <scope>NUCLEOTIDE SEQUENCE [LARGE SCALE GENOMIC DNA]</scope>
    <source>
        <strain evidence="1 2">C-27</strain>
    </source>
</reference>
<dbReference type="Proteomes" id="UP000028839">
    <property type="component" value="Unassembled WGS sequence"/>
</dbReference>
<dbReference type="AlphaFoldDB" id="A0A0E2YX22"/>
<evidence type="ECO:0000313" key="1">
    <source>
        <dbReference type="EMBL" id="KFI17993.1"/>
    </source>
</evidence>
<protein>
    <submittedName>
        <fullName evidence="1">Alcohol dehydrogenase</fullName>
    </submittedName>
</protein>
<feature type="non-terminal residue" evidence="1">
    <location>
        <position position="1"/>
    </location>
</feature>
<organism evidence="1 2">
    <name type="scientific">Nitrosococcus oceani C-27</name>
    <dbReference type="NCBI Taxonomy" id="314279"/>
    <lineage>
        <taxon>Bacteria</taxon>
        <taxon>Pseudomonadati</taxon>
        <taxon>Pseudomonadota</taxon>
        <taxon>Gammaproteobacteria</taxon>
        <taxon>Chromatiales</taxon>
        <taxon>Chromatiaceae</taxon>
        <taxon>Nitrosococcus</taxon>
    </lineage>
</organism>
<dbReference type="Gene3D" id="3.90.180.10">
    <property type="entry name" value="Medium-chain alcohol dehydrogenases, catalytic domain"/>
    <property type="match status" value="1"/>
</dbReference>
<dbReference type="Pfam" id="PF13602">
    <property type="entry name" value="ADH_zinc_N_2"/>
    <property type="match status" value="1"/>
</dbReference>
<comment type="caution">
    <text evidence="1">The sequence shown here is derived from an EMBL/GenBank/DDBJ whole genome shotgun (WGS) entry which is preliminary data.</text>
</comment>